<dbReference type="GO" id="GO:0010032">
    <property type="term" value="P:meiotic chromosome condensation"/>
    <property type="evidence" value="ECO:0007669"/>
    <property type="project" value="TreeGrafter"/>
</dbReference>
<feature type="site" description="Cleavage; by autolysis" evidence="9">
    <location>
        <begin position="158"/>
        <end position="159"/>
    </location>
</feature>
<feature type="domain" description="Condensin complex subunit 1 N-terminal" evidence="12">
    <location>
        <begin position="419"/>
        <end position="533"/>
    </location>
</feature>
<evidence type="ECO:0000256" key="8">
    <source>
        <dbReference type="PIRSR" id="PIRSR600246-1"/>
    </source>
</evidence>
<dbReference type="InterPro" id="IPR024324">
    <property type="entry name" value="Condensin_cplx_su1_N"/>
</dbReference>
<dbReference type="InterPro" id="IPR026971">
    <property type="entry name" value="CND1/NCAPD3"/>
</dbReference>
<evidence type="ECO:0000313" key="13">
    <source>
        <dbReference type="Proteomes" id="UP000046393"/>
    </source>
</evidence>
<dbReference type="InterPro" id="IPR011989">
    <property type="entry name" value="ARM-like"/>
</dbReference>
<dbReference type="Gene3D" id="1.25.10.10">
    <property type="entry name" value="Leucine-rich Repeat Variant"/>
    <property type="match status" value="1"/>
</dbReference>
<evidence type="ECO:0000256" key="4">
    <source>
        <dbReference type="ARBA" id="ARBA00022776"/>
    </source>
</evidence>
<sequence>MRPLVAVHGGAGHHKFSAEEICLQAIKQKRHNLIDIIKYLEDDPVTNCGTGSNLTSDGEVECEAGICSSKDNVFGAIGCVKRIRNPIEVAALLAADAIQYSSTGLVKPSVLVADGAEKYALSKGIALCSNDQLITSSALNQYRKAKAKVSGVECTRLDTVGAVSLGLDWHCTAACSSGGFLIKSSGRLGLCTQLGGGVWAERRGEKSVAVTLSGCGEYISKTLLAYKIASALLDCETEECLPSECIRATFVQAFCNSPLLSLFPKERILAGGLAICADKDAKCAELYSFHNTDHLPFAYDDGRAIRRMFSLSVPAALIVLNSTLPLNMALTYYKSNMDEDAYRKRFTIPNRDDDLLETNDEFYTVEINPTLDIIDDKIKDFESQIEFGDWKCILNHFDYYFYCIRFNFDADPWQYRKPLIMLLSKGLSAVLDSAENLLPVLANMDSNSDDVSILFERKQHLRALQMYSYLLCRLSQLFETEAQNRQKSLSAITAKKTGRKAQVEESAKLFIDDWAVSRERILDVLQKMVTMNFQAADGQIRNAAIRFLWQPPIVCSNFVDIIASYRIVVQFNTFRLLNDLVLKFLENPDLYKVSYRQWLYSIFGFLRVLSLHFEDCTNLSTFSKVLELGIQMVSLMKHLDYLALSSINHSPFVEAIDFVCENDELNTLLFSMLSALGRLSSSDFARNEVSARPFALFITTLSEKKPQFLNKNVAYIVPFLSDDQPTLRCAVLTAFFEIITSIYKEKSLELEACQARDKLLLYLQDHIVDVNANVRSRALQLWTRLAKSTQIPLVFIQNCLIHDASCRFLDKSIFVRKNAASFLSTFLDHNPFGPSLSSDGLKAKLNQLYEEYRELQKQSPENDLVRNTVEEWKTIQESILETIKSVIEHKNEEDRKVNDIFNDAEDFVNGELVNSSSPEKCAEKSVSSDGAVADNDALEKEICSKINSGMWEEVIIPFINNSETRISAVEAFVTAFLKNSIPNFELNHGDDNLPEKLLDVIYQAFLKYRISEELVNDEQMVLEQDKLEGFEAEVLKVKKKIRFLQYALCFAIEMEKSLELALRSVMTGQANELSESIKFIVEASKFEVKGSSRAVRELFRVIWKRDNAVQEVLVNAAKDLFVSCNENHDVAIRKTTENLFKVILGATEEERVSIEQVGLFLFTTTVIYSMIQKDVLSVEVYDLIAEVLFSSSGPLRVAALRLFSLFLYLFFAFRAKKRFMQERFDVFLELLNDDGFFNEDDGTLATEFFNLISNFGSLPDMKNLSTISRKPFRLDDSHSIFDCIQQLLICGFVVNEYRWMDVLVKGLNAIFYVDAQPCQRISSIANDLLKLTKSVITEALKAKSISDNFASHKTTELGLCSLDINELIEKEEIVLQEMGGLKVSTKEASEGLPCLDEEELQEKVMKELQLELEHYTSNAVHSWNIAIERLCFFVGEIALKLLIHVDISFVAEMKRKNEVLNILRAGPNKDPAVADLMKTIPEFPDNRQLSKLEEESLMRIGFFEVGECDGDDRLELNGMSGDEKLLQKAEEICEKDLLKSSALLGRFLPLIFHILEIKRNSGCENIKSAAALALSKIMLLSSEFCEHSLPIFLDCLANSPSAICRNNLLIAAGDICFRFPNIIEGCSEHIYNRIADTDNYVRQTCIIVLTHLLLNDMIKIRTAIADIAKCIVDEDESIAELSNYLFAELSKKGNIIYNMMPDIISRLSTDNEVCLDEFMRIMKTLLSLIKKDKHSDNLLDKLCFRLRTCIDQNGVIDERLAERLSFCISKLPLSEKSISVLTEHLPALSHLLHFDPVYNDLHSTLFSLRRIAVRNNELKAELESLIEELNRLRNMRVDYHEMEDRAFLQARVRTFIYF</sequence>
<dbReference type="GO" id="GO:0004298">
    <property type="term" value="F:threonine-type endopeptidase activity"/>
    <property type="evidence" value="ECO:0007669"/>
    <property type="project" value="InterPro"/>
</dbReference>
<dbReference type="PANTHER" id="PTHR14222">
    <property type="entry name" value="CONDENSIN"/>
    <property type="match status" value="1"/>
</dbReference>
<evidence type="ECO:0000259" key="12">
    <source>
        <dbReference type="Pfam" id="PF12922"/>
    </source>
</evidence>
<evidence type="ECO:0000259" key="11">
    <source>
        <dbReference type="Pfam" id="PF12717"/>
    </source>
</evidence>
<keyword evidence="10" id="KW-0175">Coiled coil</keyword>
<evidence type="ECO:0000256" key="1">
    <source>
        <dbReference type="ARBA" id="ARBA00004123"/>
    </source>
</evidence>
<comment type="subcellular location">
    <subcellularLocation>
        <location evidence="1">Nucleus</location>
    </subcellularLocation>
</comment>
<dbReference type="InterPro" id="IPR016024">
    <property type="entry name" value="ARM-type_fold"/>
</dbReference>
<dbReference type="GO" id="GO:0007076">
    <property type="term" value="P:mitotic chromosome condensation"/>
    <property type="evidence" value="ECO:0007669"/>
    <property type="project" value="InterPro"/>
</dbReference>
<dbReference type="Pfam" id="PF01112">
    <property type="entry name" value="Asparaginase_2"/>
    <property type="match status" value="1"/>
</dbReference>
<proteinExistence type="inferred from homology"/>
<keyword evidence="4" id="KW-0498">Mitosis</keyword>
<dbReference type="GO" id="GO:0000796">
    <property type="term" value="C:condensin complex"/>
    <property type="evidence" value="ECO:0007669"/>
    <property type="project" value="TreeGrafter"/>
</dbReference>
<feature type="domain" description="Condensin complex subunit 1 C-terminal" evidence="11">
    <location>
        <begin position="1604"/>
        <end position="1751"/>
    </location>
</feature>
<name>A0A0N5AEA3_9BILA</name>
<keyword evidence="6" id="KW-0539">Nucleus</keyword>
<evidence type="ECO:0000256" key="3">
    <source>
        <dbReference type="ARBA" id="ARBA00022618"/>
    </source>
</evidence>
<dbReference type="GO" id="GO:0000779">
    <property type="term" value="C:condensed chromosome, centromeric region"/>
    <property type="evidence" value="ECO:0007669"/>
    <property type="project" value="TreeGrafter"/>
</dbReference>
<keyword evidence="7" id="KW-0131">Cell cycle</keyword>
<evidence type="ECO:0000256" key="6">
    <source>
        <dbReference type="ARBA" id="ARBA00023242"/>
    </source>
</evidence>
<keyword evidence="3" id="KW-0132">Cell division</keyword>
<dbReference type="Proteomes" id="UP000046393">
    <property type="component" value="Unplaced"/>
</dbReference>
<feature type="coiled-coil region" evidence="10">
    <location>
        <begin position="1808"/>
        <end position="1842"/>
    </location>
</feature>
<dbReference type="SUPFAM" id="SSF48371">
    <property type="entry name" value="ARM repeat"/>
    <property type="match status" value="1"/>
</dbReference>
<dbReference type="Pfam" id="PF12922">
    <property type="entry name" value="Cnd1_N"/>
    <property type="match status" value="1"/>
</dbReference>
<comment type="similarity">
    <text evidence="2">Belongs to the Ntn-hydrolase family.</text>
</comment>
<dbReference type="GO" id="GO:0042393">
    <property type="term" value="F:histone binding"/>
    <property type="evidence" value="ECO:0007669"/>
    <property type="project" value="TreeGrafter"/>
</dbReference>
<evidence type="ECO:0000256" key="5">
    <source>
        <dbReference type="ARBA" id="ARBA00023067"/>
    </source>
</evidence>
<dbReference type="InterPro" id="IPR029055">
    <property type="entry name" value="Ntn_hydrolases_N"/>
</dbReference>
<evidence type="ECO:0000256" key="10">
    <source>
        <dbReference type="SAM" id="Coils"/>
    </source>
</evidence>
<dbReference type="InterPro" id="IPR000246">
    <property type="entry name" value="Peptidase_T2"/>
</dbReference>
<accession>A0A0N5AEA3</accession>
<evidence type="ECO:0000256" key="7">
    <source>
        <dbReference type="ARBA" id="ARBA00023306"/>
    </source>
</evidence>
<evidence type="ECO:0000256" key="2">
    <source>
        <dbReference type="ARBA" id="ARBA00010872"/>
    </source>
</evidence>
<evidence type="ECO:0000313" key="14">
    <source>
        <dbReference type="WBParaSite" id="SMUV_0000255201-mRNA-1"/>
    </source>
</evidence>
<dbReference type="Pfam" id="PF12717">
    <property type="entry name" value="Cnd1"/>
    <property type="match status" value="1"/>
</dbReference>
<dbReference type="GO" id="GO:0051301">
    <property type="term" value="P:cell division"/>
    <property type="evidence" value="ECO:0007669"/>
    <property type="project" value="UniProtKB-KW"/>
</dbReference>
<feature type="active site" description="Nucleophile" evidence="8">
    <location>
        <position position="159"/>
    </location>
</feature>
<organism evidence="13 14">
    <name type="scientific">Syphacia muris</name>
    <dbReference type="NCBI Taxonomy" id="451379"/>
    <lineage>
        <taxon>Eukaryota</taxon>
        <taxon>Metazoa</taxon>
        <taxon>Ecdysozoa</taxon>
        <taxon>Nematoda</taxon>
        <taxon>Chromadorea</taxon>
        <taxon>Rhabditida</taxon>
        <taxon>Spirurina</taxon>
        <taxon>Oxyuridomorpha</taxon>
        <taxon>Oxyuroidea</taxon>
        <taxon>Oxyuridae</taxon>
        <taxon>Syphacia</taxon>
    </lineage>
</organism>
<evidence type="ECO:0000256" key="9">
    <source>
        <dbReference type="PIRSR" id="PIRSR600246-3"/>
    </source>
</evidence>
<dbReference type="SUPFAM" id="SSF56235">
    <property type="entry name" value="N-terminal nucleophile aminohydrolases (Ntn hydrolases)"/>
    <property type="match status" value="1"/>
</dbReference>
<dbReference type="InterPro" id="IPR037464">
    <property type="entry name" value="Taspase1"/>
</dbReference>
<reference evidence="14" key="1">
    <citation type="submission" date="2016-04" db="UniProtKB">
        <authorList>
            <consortium name="WormBaseParasite"/>
        </authorList>
    </citation>
    <scope>IDENTIFICATION</scope>
</reference>
<dbReference type="WBParaSite" id="SMUV_0000255201-mRNA-1">
    <property type="protein sequence ID" value="SMUV_0000255201-mRNA-1"/>
    <property type="gene ID" value="SMUV_0000255201"/>
</dbReference>
<keyword evidence="13" id="KW-1185">Reference proteome</keyword>
<dbReference type="GO" id="GO:0005634">
    <property type="term" value="C:nucleus"/>
    <property type="evidence" value="ECO:0007669"/>
    <property type="project" value="UniProtKB-SubCell"/>
</dbReference>
<dbReference type="CDD" id="cd04514">
    <property type="entry name" value="Taspase1_like"/>
    <property type="match status" value="1"/>
</dbReference>
<dbReference type="InterPro" id="IPR032682">
    <property type="entry name" value="Cnd1_C"/>
</dbReference>
<dbReference type="Gene3D" id="3.60.20.30">
    <property type="entry name" value="(Glycosyl)asparaginase"/>
    <property type="match status" value="1"/>
</dbReference>
<keyword evidence="5" id="KW-0226">DNA condensation</keyword>
<dbReference type="STRING" id="451379.A0A0N5AEA3"/>
<dbReference type="PANTHER" id="PTHR14222:SF2">
    <property type="entry name" value="CONDENSIN COMPLEX SUBUNIT 1"/>
    <property type="match status" value="1"/>
</dbReference>
<protein>
    <submittedName>
        <fullName evidence="14">Asparaginase</fullName>
    </submittedName>
</protein>